<organism evidence="3">
    <name type="scientific">Arcella intermedia</name>
    <dbReference type="NCBI Taxonomy" id="1963864"/>
    <lineage>
        <taxon>Eukaryota</taxon>
        <taxon>Amoebozoa</taxon>
        <taxon>Tubulinea</taxon>
        <taxon>Elardia</taxon>
        <taxon>Arcellinida</taxon>
        <taxon>Sphaerothecina</taxon>
        <taxon>Arcellidae</taxon>
        <taxon>Arcella</taxon>
    </lineage>
</organism>
<dbReference type="InterPro" id="IPR002483">
    <property type="entry name" value="PWI_dom"/>
</dbReference>
<dbReference type="InterPro" id="IPR036483">
    <property type="entry name" value="PWI_dom_sf"/>
</dbReference>
<proteinExistence type="predicted"/>
<dbReference type="Gene3D" id="1.20.1390.10">
    <property type="entry name" value="PWI domain"/>
    <property type="match status" value="1"/>
</dbReference>
<keyword evidence="1" id="KW-0507">mRNA processing</keyword>
<accession>A0A6B2LNH6</accession>
<dbReference type="GO" id="GO:0005681">
    <property type="term" value="C:spliceosomal complex"/>
    <property type="evidence" value="ECO:0007669"/>
    <property type="project" value="TreeGrafter"/>
</dbReference>
<dbReference type="PANTHER" id="PTHR23148">
    <property type="entry name" value="SERINE/ARGININE REGULATED NUCLEAR MATRIX PROTEIN"/>
    <property type="match status" value="1"/>
</dbReference>
<dbReference type="GO" id="GO:0003723">
    <property type="term" value="F:RNA binding"/>
    <property type="evidence" value="ECO:0007669"/>
    <property type="project" value="TreeGrafter"/>
</dbReference>
<evidence type="ECO:0000313" key="3">
    <source>
        <dbReference type="EMBL" id="NDV38729.1"/>
    </source>
</evidence>
<evidence type="ECO:0000259" key="2">
    <source>
        <dbReference type="PROSITE" id="PS51025"/>
    </source>
</evidence>
<dbReference type="Pfam" id="PF01480">
    <property type="entry name" value="PWI"/>
    <property type="match status" value="1"/>
</dbReference>
<protein>
    <recommendedName>
        <fullName evidence="2">PWI domain-containing protein</fullName>
    </recommendedName>
</protein>
<sequence length="129" mass="15006">MKELKKRKFPPEFDLKVDMTKVKFDVIKKWLARRVPELMDNVEDEFLVNFIAAHLEGQNPDPKRIQVTLTGFLGKKSANLMHELWGLLLDAQDHGGIPQSFVEEKKREIRRRRVIFILSISCVAECEAT</sequence>
<dbReference type="GO" id="GO:0048024">
    <property type="term" value="P:regulation of mRNA splicing, via spliceosome"/>
    <property type="evidence" value="ECO:0007669"/>
    <property type="project" value="TreeGrafter"/>
</dbReference>
<dbReference type="PANTHER" id="PTHR23148:SF0">
    <property type="entry name" value="SERINE_ARGININE REPETITIVE MATRIX PROTEIN 1"/>
    <property type="match status" value="1"/>
</dbReference>
<evidence type="ECO:0000256" key="1">
    <source>
        <dbReference type="ARBA" id="ARBA00022664"/>
    </source>
</evidence>
<name>A0A6B2LNH6_9EUKA</name>
<dbReference type="AlphaFoldDB" id="A0A6B2LNH6"/>
<feature type="domain" description="PWI" evidence="2">
    <location>
        <begin position="6"/>
        <end position="104"/>
    </location>
</feature>
<dbReference type="InterPro" id="IPR052225">
    <property type="entry name" value="Ser/Arg_repetitive_matrix"/>
</dbReference>
<reference evidence="3" key="1">
    <citation type="journal article" date="2020" name="J. Eukaryot. Microbiol.">
        <title>De novo Sequencing, Assembly and Annotation of the Transcriptome for the Free-Living Testate Amoeba Arcella intermedia.</title>
        <authorList>
            <person name="Ribeiro G.M."/>
            <person name="Porfirio-Sousa A.L."/>
            <person name="Maurer-Alcala X.X."/>
            <person name="Katz L.A."/>
            <person name="Lahr D.J.G."/>
        </authorList>
    </citation>
    <scope>NUCLEOTIDE SEQUENCE</scope>
</reference>
<dbReference type="EMBL" id="GIBP01009760">
    <property type="protein sequence ID" value="NDV38729.1"/>
    <property type="molecule type" value="Transcribed_RNA"/>
</dbReference>
<dbReference type="PROSITE" id="PS51025">
    <property type="entry name" value="PWI"/>
    <property type="match status" value="1"/>
</dbReference>
<dbReference type="SUPFAM" id="SSF101233">
    <property type="entry name" value="PWI domain"/>
    <property type="match status" value="1"/>
</dbReference>
<dbReference type="SMART" id="SM00311">
    <property type="entry name" value="PWI"/>
    <property type="match status" value="1"/>
</dbReference>
<dbReference type="GO" id="GO:0006397">
    <property type="term" value="P:mRNA processing"/>
    <property type="evidence" value="ECO:0007669"/>
    <property type="project" value="UniProtKB-KW"/>
</dbReference>